<gene>
    <name evidence="2" type="ORF">LTR05_008525</name>
</gene>
<keyword evidence="3" id="KW-1185">Reference proteome</keyword>
<feature type="compositionally biased region" description="Basic and acidic residues" evidence="1">
    <location>
        <begin position="394"/>
        <end position="407"/>
    </location>
</feature>
<feature type="region of interest" description="Disordered" evidence="1">
    <location>
        <begin position="1"/>
        <end position="48"/>
    </location>
</feature>
<dbReference type="Proteomes" id="UP001309876">
    <property type="component" value="Unassembled WGS sequence"/>
</dbReference>
<sequence length="454" mass="51409">MSGYYRTGSENHSTQNMHQTQDQGNVYPDPQTYNPQPYVNQASPEPPRNAFDDAFDDYYGTNLRPAVQQQISLVLNAPAQSSLRETLFVGVPDRTTLTQAPPNPQLYCTPAELFVLSRVLERVNNRQSNQVFTPQSLQPEEIHNAIIGESTDDECEYILRTDGEPWSSPLNRSHDIQGFQNQQLPQVQSETLPQQQPPTAQSSLSKCQRDIMVKIVRRYNKAHRDCPLELEHMTLQLCDQLYQQQATARERQLMEQEIQRLAGQPEVSELGLQAEPEPAPAPAPAPAPEPEPEPQPEPPKPVVPFVTATNANMKDLLDDPKHARPDRRRACAPCRIEKRSPCDYLEQRKKGLPCSLCLERDGKGLCPPYNSGLFCHRDTPQAYIDWKTARFESKTPGRSKPVEDGHLARLVKRQNQKDREVRSKIERTYHKDALDDEKGPPSDDEGGNSLWIGP</sequence>
<accession>A0AAN7PS87</accession>
<feature type="compositionally biased region" description="Polar residues" evidence="1">
    <location>
        <begin position="31"/>
        <end position="43"/>
    </location>
</feature>
<comment type="caution">
    <text evidence="2">The sequence shown here is derived from an EMBL/GenBank/DDBJ whole genome shotgun (WGS) entry which is preliminary data.</text>
</comment>
<feature type="compositionally biased region" description="Pro residues" evidence="1">
    <location>
        <begin position="277"/>
        <end position="302"/>
    </location>
</feature>
<dbReference type="AlphaFoldDB" id="A0AAN7PS87"/>
<reference evidence="2 3" key="1">
    <citation type="submission" date="2023-08" db="EMBL/GenBank/DDBJ databases">
        <title>Black Yeasts Isolated from many extreme environments.</title>
        <authorList>
            <person name="Coleine C."/>
            <person name="Stajich J.E."/>
            <person name="Selbmann L."/>
        </authorList>
    </citation>
    <scope>NUCLEOTIDE SEQUENCE [LARGE SCALE GENOMIC DNA]</scope>
    <source>
        <strain evidence="2 3">CCFEE 5910</strain>
    </source>
</reference>
<protein>
    <submittedName>
        <fullName evidence="2">Uncharacterized protein</fullName>
    </submittedName>
</protein>
<feature type="compositionally biased region" description="Polar residues" evidence="1">
    <location>
        <begin position="8"/>
        <end position="24"/>
    </location>
</feature>
<dbReference type="EMBL" id="JAVRRJ010000013">
    <property type="protein sequence ID" value="KAK5080582.1"/>
    <property type="molecule type" value="Genomic_DNA"/>
</dbReference>
<evidence type="ECO:0000313" key="2">
    <source>
        <dbReference type="EMBL" id="KAK5080582.1"/>
    </source>
</evidence>
<proteinExistence type="predicted"/>
<feature type="region of interest" description="Disordered" evidence="1">
    <location>
        <begin position="186"/>
        <end position="205"/>
    </location>
</feature>
<feature type="region of interest" description="Disordered" evidence="1">
    <location>
        <begin position="394"/>
        <end position="454"/>
    </location>
</feature>
<evidence type="ECO:0000256" key="1">
    <source>
        <dbReference type="SAM" id="MobiDB-lite"/>
    </source>
</evidence>
<evidence type="ECO:0000313" key="3">
    <source>
        <dbReference type="Proteomes" id="UP001309876"/>
    </source>
</evidence>
<feature type="region of interest" description="Disordered" evidence="1">
    <location>
        <begin position="272"/>
        <end position="305"/>
    </location>
</feature>
<name>A0AAN7PS87_9EURO</name>
<feature type="compositionally biased region" description="Basic and acidic residues" evidence="1">
    <location>
        <begin position="415"/>
        <end position="441"/>
    </location>
</feature>
<organism evidence="2 3">
    <name type="scientific">Lithohypha guttulata</name>
    <dbReference type="NCBI Taxonomy" id="1690604"/>
    <lineage>
        <taxon>Eukaryota</taxon>
        <taxon>Fungi</taxon>
        <taxon>Dikarya</taxon>
        <taxon>Ascomycota</taxon>
        <taxon>Pezizomycotina</taxon>
        <taxon>Eurotiomycetes</taxon>
        <taxon>Chaetothyriomycetidae</taxon>
        <taxon>Chaetothyriales</taxon>
        <taxon>Trichomeriaceae</taxon>
        <taxon>Lithohypha</taxon>
    </lineage>
</organism>